<accession>A0AA41WAG0</accession>
<sequence length="209" mass="23945">MPEFILDTVVLRVMSFAHRDGLDILLQALGIQVMRCPAEVYNRDEDAVPLGDPDDSLSELARGLRYARRQLQEQAHALNRYRTWLCNATQIVQHLNQGSLIIDPLLLEELPRREDLRNLYGIGRGEAAALTLVERYHPDAVFLSSDKQACSVSQRLGFPHLTLYDVLDQWVSRVSPTRGLFDVVVSGMEMARFKPDAQRIAELRHRLWR</sequence>
<dbReference type="Proteomes" id="UP001165306">
    <property type="component" value="Unassembled WGS sequence"/>
</dbReference>
<comment type="caution">
    <text evidence="1">The sequence shown here is derived from an EMBL/GenBank/DDBJ whole genome shotgun (WGS) entry which is preliminary data.</text>
</comment>
<protein>
    <submittedName>
        <fullName evidence="1">Uncharacterized protein</fullName>
    </submittedName>
</protein>
<evidence type="ECO:0000313" key="1">
    <source>
        <dbReference type="EMBL" id="MCM8748676.1"/>
    </source>
</evidence>
<dbReference type="AlphaFoldDB" id="A0AA41WAG0"/>
<name>A0AA41WAG0_9BACT</name>
<gene>
    <name evidence="1" type="ORF">NET02_05920</name>
</gene>
<dbReference type="RefSeq" id="WP_284056457.1">
    <property type="nucleotide sequence ID" value="NZ_JAMSLR010000003.1"/>
</dbReference>
<dbReference type="EMBL" id="JAMSLR010000003">
    <property type="protein sequence ID" value="MCM8748676.1"/>
    <property type="molecule type" value="Genomic_DNA"/>
</dbReference>
<proteinExistence type="predicted"/>
<organism evidence="1 2">
    <name type="scientific">Thermalbibacter longus</name>
    <dbReference type="NCBI Taxonomy" id="2951981"/>
    <lineage>
        <taxon>Bacteria</taxon>
        <taxon>Pseudomonadati</taxon>
        <taxon>Thermomicrobiota</taxon>
        <taxon>Thermomicrobia</taxon>
        <taxon>Thermomicrobiales</taxon>
        <taxon>Thermomicrobiaceae</taxon>
        <taxon>Thermalbibacter</taxon>
    </lineage>
</organism>
<keyword evidence="2" id="KW-1185">Reference proteome</keyword>
<evidence type="ECO:0000313" key="2">
    <source>
        <dbReference type="Proteomes" id="UP001165306"/>
    </source>
</evidence>
<reference evidence="1" key="1">
    <citation type="submission" date="2022-06" db="EMBL/GenBank/DDBJ databases">
        <title>CFH 74404 Thermomicrobiaceae sp.</title>
        <authorList>
            <person name="Ming H."/>
            <person name="Li W.-J."/>
            <person name="Zhao Z."/>
        </authorList>
    </citation>
    <scope>NUCLEOTIDE SEQUENCE</scope>
    <source>
        <strain evidence="1">CFH 74404</strain>
    </source>
</reference>